<proteinExistence type="predicted"/>
<evidence type="ECO:0000313" key="3">
    <source>
        <dbReference type="Proteomes" id="UP000789845"/>
    </source>
</evidence>
<organism evidence="2 3">
    <name type="scientific">Pseudoneobacillus rhizosphaerae</name>
    <dbReference type="NCBI Taxonomy" id="2880968"/>
    <lineage>
        <taxon>Bacteria</taxon>
        <taxon>Bacillati</taxon>
        <taxon>Bacillota</taxon>
        <taxon>Bacilli</taxon>
        <taxon>Bacillales</taxon>
        <taxon>Bacillaceae</taxon>
        <taxon>Pseudoneobacillus</taxon>
    </lineage>
</organism>
<sequence length="59" mass="6562">MKKLTIVIPIMILVAVLAMWMLGKDYAEIELPTRMLIAGGAAILSGVISYFLFSFEKDK</sequence>
<protein>
    <submittedName>
        <fullName evidence="2">Uncharacterized protein</fullName>
    </submittedName>
</protein>
<reference evidence="2" key="1">
    <citation type="submission" date="2021-10" db="EMBL/GenBank/DDBJ databases">
        <authorList>
            <person name="Criscuolo A."/>
        </authorList>
    </citation>
    <scope>NUCLEOTIDE SEQUENCE</scope>
    <source>
        <strain evidence="2">CIP111885</strain>
    </source>
</reference>
<keyword evidence="3" id="KW-1185">Reference proteome</keyword>
<feature type="transmembrane region" description="Helical" evidence="1">
    <location>
        <begin position="35"/>
        <end position="53"/>
    </location>
</feature>
<dbReference type="EMBL" id="CAKJTG010000004">
    <property type="protein sequence ID" value="CAG9607126.1"/>
    <property type="molecule type" value="Genomic_DNA"/>
</dbReference>
<keyword evidence="1" id="KW-1133">Transmembrane helix</keyword>
<evidence type="ECO:0000313" key="2">
    <source>
        <dbReference type="EMBL" id="CAG9607126.1"/>
    </source>
</evidence>
<keyword evidence="1" id="KW-0812">Transmembrane</keyword>
<feature type="transmembrane region" description="Helical" evidence="1">
    <location>
        <begin position="6"/>
        <end position="23"/>
    </location>
</feature>
<comment type="caution">
    <text evidence="2">The sequence shown here is derived from an EMBL/GenBank/DDBJ whole genome shotgun (WGS) entry which is preliminary data.</text>
</comment>
<dbReference type="Proteomes" id="UP000789845">
    <property type="component" value="Unassembled WGS sequence"/>
</dbReference>
<accession>A0A9C7L8T4</accession>
<gene>
    <name evidence="2" type="ORF">NEOCIP111885_00816</name>
</gene>
<dbReference type="AlphaFoldDB" id="A0A9C7L8T4"/>
<dbReference type="RefSeq" id="WP_230495405.1">
    <property type="nucleotide sequence ID" value="NZ_CAKJTG010000004.1"/>
</dbReference>
<keyword evidence="1" id="KW-0472">Membrane</keyword>
<name>A0A9C7L8T4_9BACI</name>
<evidence type="ECO:0000256" key="1">
    <source>
        <dbReference type="SAM" id="Phobius"/>
    </source>
</evidence>